<comment type="caution">
    <text evidence="1">The sequence shown here is derived from an EMBL/GenBank/DDBJ whole genome shotgun (WGS) entry which is preliminary data.</text>
</comment>
<dbReference type="EMBL" id="AWUE01023782">
    <property type="protein sequence ID" value="OMO52747.1"/>
    <property type="molecule type" value="Genomic_DNA"/>
</dbReference>
<dbReference type="Proteomes" id="UP000187203">
    <property type="component" value="Unassembled WGS sequence"/>
</dbReference>
<reference evidence="2" key="1">
    <citation type="submission" date="2013-09" db="EMBL/GenBank/DDBJ databases">
        <title>Corchorus olitorius genome sequencing.</title>
        <authorList>
            <person name="Alam M."/>
            <person name="Haque M.S."/>
            <person name="Islam M.S."/>
            <person name="Emdad E.M."/>
            <person name="Islam M.M."/>
            <person name="Ahmed B."/>
            <person name="Halim A."/>
            <person name="Hossen Q.M.M."/>
            <person name="Hossain M.Z."/>
            <person name="Ahmed R."/>
            <person name="Khan M.M."/>
            <person name="Islam R."/>
            <person name="Rashid M.M."/>
            <person name="Khan S.A."/>
            <person name="Rahman M.S."/>
            <person name="Alam M."/>
            <person name="Yahiya A.S."/>
            <person name="Khan M.S."/>
            <person name="Azam M.S."/>
            <person name="Haque T."/>
            <person name="Lashkar M.Z.H."/>
            <person name="Akhand A.I."/>
            <person name="Morshed G."/>
            <person name="Roy S."/>
            <person name="Uddin K.S."/>
            <person name="Rabeya T."/>
            <person name="Hossain A.S."/>
            <person name="Chowdhury A."/>
            <person name="Snigdha A.R."/>
            <person name="Mortoza M.S."/>
            <person name="Matin S.A."/>
            <person name="Hoque S.M.E."/>
            <person name="Islam M.K."/>
            <person name="Roy D.K."/>
            <person name="Haider R."/>
            <person name="Moosa M.M."/>
            <person name="Elias S.M."/>
            <person name="Hasan A.M."/>
            <person name="Jahan S."/>
            <person name="Shafiuddin M."/>
            <person name="Mahmood N."/>
            <person name="Shommy N.S."/>
        </authorList>
    </citation>
    <scope>NUCLEOTIDE SEQUENCE [LARGE SCALE GENOMIC DNA]</scope>
    <source>
        <strain evidence="2">cv. O-4</strain>
    </source>
</reference>
<keyword evidence="2" id="KW-1185">Reference proteome</keyword>
<proteinExistence type="predicted"/>
<accession>A0A1R3G3W0</accession>
<dbReference type="OrthoDB" id="1113909at2759"/>
<dbReference type="PANTHER" id="PTHR35218">
    <property type="entry name" value="RNASE H DOMAIN-CONTAINING PROTEIN"/>
    <property type="match status" value="1"/>
</dbReference>
<name>A0A1R3G3W0_9ROSI</name>
<dbReference type="AlphaFoldDB" id="A0A1R3G3W0"/>
<protein>
    <submittedName>
        <fullName evidence="1">Uncharacterized protein</fullName>
    </submittedName>
</protein>
<gene>
    <name evidence="1" type="ORF">COLO4_37013</name>
</gene>
<dbReference type="PANTHER" id="PTHR35218:SF9">
    <property type="entry name" value="ENDONUCLEASE_EXONUCLEASE_PHOSPHATASE DOMAIN-CONTAINING PROTEIN"/>
    <property type="match status" value="1"/>
</dbReference>
<evidence type="ECO:0000313" key="1">
    <source>
        <dbReference type="EMBL" id="OMO52747.1"/>
    </source>
</evidence>
<organism evidence="1 2">
    <name type="scientific">Corchorus olitorius</name>
    <dbReference type="NCBI Taxonomy" id="93759"/>
    <lineage>
        <taxon>Eukaryota</taxon>
        <taxon>Viridiplantae</taxon>
        <taxon>Streptophyta</taxon>
        <taxon>Embryophyta</taxon>
        <taxon>Tracheophyta</taxon>
        <taxon>Spermatophyta</taxon>
        <taxon>Magnoliopsida</taxon>
        <taxon>eudicotyledons</taxon>
        <taxon>Gunneridae</taxon>
        <taxon>Pentapetalae</taxon>
        <taxon>rosids</taxon>
        <taxon>malvids</taxon>
        <taxon>Malvales</taxon>
        <taxon>Malvaceae</taxon>
        <taxon>Grewioideae</taxon>
        <taxon>Apeibeae</taxon>
        <taxon>Corchorus</taxon>
    </lineage>
</organism>
<sequence>MEHLTLEAQQIVRICQAEMRLHYPNRHPRHSYAIRRRSVLRETIKLLIAMYWQKFDLRSKESLLAWLEFSNFEIPSAEEIPHKLRHNHIQHELYTRGLSNYLNPVLNVKQEIEQHERIEMSAGVPTINFIGDIERLILITTESNYGFRISLNFSIDHLTGRALHRLELVMDFLGNNFGGASCSTCGKSPTLSPSHPDIPTPTKILVYNATGVGNENFSEYLASHYFKEDPHLTVVTETRLSGTESRRARDNLIFEQSHSLDAAGYSGGLWLLWNNSDAEVEIIRKTAFDLHAEFRPVEREDSDA</sequence>
<evidence type="ECO:0000313" key="2">
    <source>
        <dbReference type="Proteomes" id="UP000187203"/>
    </source>
</evidence>